<gene>
    <name evidence="1" type="ORF">ISP15_15260</name>
</gene>
<comment type="caution">
    <text evidence="1">The sequence shown here is derived from an EMBL/GenBank/DDBJ whole genome shotgun (WGS) entry which is preliminary data.</text>
</comment>
<evidence type="ECO:0000313" key="1">
    <source>
        <dbReference type="EMBL" id="MFK2901696.1"/>
    </source>
</evidence>
<accession>A0ABW8JKP6</accession>
<dbReference type="Proteomes" id="UP001620461">
    <property type="component" value="Unassembled WGS sequence"/>
</dbReference>
<name>A0ABW8JKP6_9GAMM</name>
<evidence type="ECO:0000313" key="2">
    <source>
        <dbReference type="Proteomes" id="UP001620461"/>
    </source>
</evidence>
<dbReference type="EMBL" id="JADIKJ010000017">
    <property type="protein sequence ID" value="MFK2901696.1"/>
    <property type="molecule type" value="Genomic_DNA"/>
</dbReference>
<proteinExistence type="predicted"/>
<sequence length="312" mass="35905">MIYARDVTKYPNDELRFVIYAPRYRDNSGGAIVMHKLCDVLNDMGYSALLYPLWKPLSLPSALFRSPRMTFAYLLARAYRGKYATNAKYNTPLAKQRDIQGSIVIYPEIVSGNPLRAEKYVRWLLHRPGFHEGHFKYSPGDLYFCYQEAFHKNCRDMVHGGSLTIGDTLLDIYKQTNYGERIKTCFIVRKGRARPDLPDLKHQWVVDDLSHEELAKVFNECKFCYLYDTYTAYAQYAAICGCIPIVVPLPGVTKEQWVPEEKGRLGVAYGESDTEHAVTTRPALLCFMQETSKKNREAVAHFVEAVKKHFKT</sequence>
<protein>
    <submittedName>
        <fullName evidence="1">Uncharacterized protein</fullName>
    </submittedName>
</protein>
<organism evidence="1 2">
    <name type="scientific">Dyella jejuensis</name>
    <dbReference type="NCBI Taxonomy" id="1432009"/>
    <lineage>
        <taxon>Bacteria</taxon>
        <taxon>Pseudomonadati</taxon>
        <taxon>Pseudomonadota</taxon>
        <taxon>Gammaproteobacteria</taxon>
        <taxon>Lysobacterales</taxon>
        <taxon>Rhodanobacteraceae</taxon>
        <taxon>Dyella</taxon>
    </lineage>
</organism>
<dbReference type="RefSeq" id="WP_404548526.1">
    <property type="nucleotide sequence ID" value="NZ_JADIKJ010000017.1"/>
</dbReference>
<keyword evidence="2" id="KW-1185">Reference proteome</keyword>
<reference evidence="1 2" key="1">
    <citation type="submission" date="2020-10" db="EMBL/GenBank/DDBJ databases">
        <title>Phylogeny of dyella-like bacteria.</title>
        <authorList>
            <person name="Fu J."/>
        </authorList>
    </citation>
    <scope>NUCLEOTIDE SEQUENCE [LARGE SCALE GENOMIC DNA]</scope>
    <source>
        <strain evidence="1 2">JP1</strain>
    </source>
</reference>